<evidence type="ECO:0000313" key="2">
    <source>
        <dbReference type="Proteomes" id="UP001162480"/>
    </source>
</evidence>
<keyword evidence="2" id="KW-1185">Reference proteome</keyword>
<dbReference type="Proteomes" id="UP001162480">
    <property type="component" value="Chromosome 6"/>
</dbReference>
<reference evidence="1" key="1">
    <citation type="submission" date="2023-08" db="EMBL/GenBank/DDBJ databases">
        <authorList>
            <person name="Alioto T."/>
            <person name="Alioto T."/>
            <person name="Gomez Garrido J."/>
        </authorList>
    </citation>
    <scope>NUCLEOTIDE SEQUENCE</scope>
</reference>
<dbReference type="EMBL" id="OX597819">
    <property type="protein sequence ID" value="CAI9724233.1"/>
    <property type="molecule type" value="Genomic_DNA"/>
</dbReference>
<organism evidence="1 2">
    <name type="scientific">Octopus vulgaris</name>
    <name type="common">Common octopus</name>
    <dbReference type="NCBI Taxonomy" id="6645"/>
    <lineage>
        <taxon>Eukaryota</taxon>
        <taxon>Metazoa</taxon>
        <taxon>Spiralia</taxon>
        <taxon>Lophotrochozoa</taxon>
        <taxon>Mollusca</taxon>
        <taxon>Cephalopoda</taxon>
        <taxon>Coleoidea</taxon>
        <taxon>Octopodiformes</taxon>
        <taxon>Octopoda</taxon>
        <taxon>Incirrata</taxon>
        <taxon>Octopodidae</taxon>
        <taxon>Octopus</taxon>
    </lineage>
</organism>
<name>A0AA36AXR4_OCTVU</name>
<accession>A0AA36AXR4</accession>
<evidence type="ECO:0000313" key="1">
    <source>
        <dbReference type="EMBL" id="CAI9724233.1"/>
    </source>
</evidence>
<dbReference type="AlphaFoldDB" id="A0AA36AXR4"/>
<sequence>MIGKVCRGLFTTGDAQTQATAFSSLRQLKEISDVVNEAGKNKFDLSRILTEEIVNYDGNRLLVTYEESYCR</sequence>
<gene>
    <name evidence="1" type="ORF">OCTVUL_1B000211</name>
</gene>
<protein>
    <submittedName>
        <fullName evidence="1">Uncharacterized protein</fullName>
    </submittedName>
</protein>
<proteinExistence type="predicted"/>